<organism evidence="2 3">
    <name type="scientific">Gordonia sesuvii</name>
    <dbReference type="NCBI Taxonomy" id="3116777"/>
    <lineage>
        <taxon>Bacteria</taxon>
        <taxon>Bacillati</taxon>
        <taxon>Actinomycetota</taxon>
        <taxon>Actinomycetes</taxon>
        <taxon>Mycobacteriales</taxon>
        <taxon>Gordoniaceae</taxon>
        <taxon>Gordonia</taxon>
    </lineage>
</organism>
<evidence type="ECO:0008006" key="4">
    <source>
        <dbReference type="Google" id="ProtNLM"/>
    </source>
</evidence>
<accession>A0ABU7MGP3</accession>
<protein>
    <recommendedName>
        <fullName evidence="4">Tox-REase-7 domain-containing protein</fullName>
    </recommendedName>
</protein>
<proteinExistence type="predicted"/>
<feature type="region of interest" description="Disordered" evidence="1">
    <location>
        <begin position="1"/>
        <end position="103"/>
    </location>
</feature>
<comment type="caution">
    <text evidence="2">The sequence shown here is derived from an EMBL/GenBank/DDBJ whole genome shotgun (WGS) entry which is preliminary data.</text>
</comment>
<dbReference type="EMBL" id="JAZDUF010000004">
    <property type="protein sequence ID" value="MEE3851706.1"/>
    <property type="molecule type" value="Genomic_DNA"/>
</dbReference>
<dbReference type="RefSeq" id="WP_330433420.1">
    <property type="nucleotide sequence ID" value="NZ_JAZDUF010000004.1"/>
</dbReference>
<dbReference type="Proteomes" id="UP001347146">
    <property type="component" value="Unassembled WGS sequence"/>
</dbReference>
<feature type="region of interest" description="Disordered" evidence="1">
    <location>
        <begin position="142"/>
        <end position="164"/>
    </location>
</feature>
<reference evidence="2 3" key="1">
    <citation type="submission" date="2024-01" db="EMBL/GenBank/DDBJ databases">
        <title>Draft genome sequence of Gordonia sp. LSe1-13.</title>
        <authorList>
            <person name="Suphannarot A."/>
            <person name="Mingma R."/>
        </authorList>
    </citation>
    <scope>NUCLEOTIDE SEQUENCE [LARGE SCALE GENOMIC DNA]</scope>
    <source>
        <strain evidence="2 3">LSe1-13</strain>
    </source>
</reference>
<feature type="compositionally biased region" description="Gly residues" evidence="1">
    <location>
        <begin position="1"/>
        <end position="11"/>
    </location>
</feature>
<gene>
    <name evidence="2" type="ORF">VZC37_15290</name>
</gene>
<feature type="compositionally biased region" description="Basic and acidic residues" evidence="1">
    <location>
        <begin position="92"/>
        <end position="103"/>
    </location>
</feature>
<evidence type="ECO:0000313" key="3">
    <source>
        <dbReference type="Proteomes" id="UP001347146"/>
    </source>
</evidence>
<feature type="compositionally biased region" description="Acidic residues" evidence="1">
    <location>
        <begin position="12"/>
        <end position="26"/>
    </location>
</feature>
<sequence>MALNGPGGAGVDGEDNDGDGIVDNENCDVVCPVYPVPGLIGGGGLPGVRPPAPKQTPAPKPSEPEQPKVDDRRDRGDGRDSKGRYANGNDGRSGKDEEKRILDNAEKRFGAGIIRDQRQATIEGGKQSRYYDGLIPNGDGTYSGIEVKSGGARKTPGQRDFDERVRSGTPATVKLPDGTTVKITNVIDLP</sequence>
<evidence type="ECO:0000313" key="2">
    <source>
        <dbReference type="EMBL" id="MEE3851706.1"/>
    </source>
</evidence>
<feature type="compositionally biased region" description="Basic and acidic residues" evidence="1">
    <location>
        <begin position="62"/>
        <end position="83"/>
    </location>
</feature>
<name>A0ABU7MGP3_9ACTN</name>
<feature type="compositionally biased region" description="Pro residues" evidence="1">
    <location>
        <begin position="48"/>
        <end position="61"/>
    </location>
</feature>
<evidence type="ECO:0000256" key="1">
    <source>
        <dbReference type="SAM" id="MobiDB-lite"/>
    </source>
</evidence>
<keyword evidence="3" id="KW-1185">Reference proteome</keyword>